<dbReference type="RefSeq" id="WP_390358567.1">
    <property type="nucleotide sequence ID" value="NZ_JBHTKJ010000001.1"/>
</dbReference>
<dbReference type="EMBL" id="JBHTKJ010000001">
    <property type="protein sequence ID" value="MFD1036937.1"/>
    <property type="molecule type" value="Genomic_DNA"/>
</dbReference>
<dbReference type="PROSITE" id="PS51257">
    <property type="entry name" value="PROKAR_LIPOPROTEIN"/>
    <property type="match status" value="1"/>
</dbReference>
<gene>
    <name evidence="4" type="ORF">ACFQ3N_00655</name>
</gene>
<evidence type="ECO:0000259" key="3">
    <source>
        <dbReference type="PROSITE" id="PS51352"/>
    </source>
</evidence>
<evidence type="ECO:0000256" key="2">
    <source>
        <dbReference type="SAM" id="SignalP"/>
    </source>
</evidence>
<dbReference type="CDD" id="cd02966">
    <property type="entry name" value="TlpA_like_family"/>
    <property type="match status" value="1"/>
</dbReference>
<feature type="chain" id="PRO_5045615111" evidence="2">
    <location>
        <begin position="21"/>
        <end position="167"/>
    </location>
</feature>
<name>A0ABW3LGW4_9BACI</name>
<dbReference type="Gene3D" id="3.40.30.10">
    <property type="entry name" value="Glutaredoxin"/>
    <property type="match status" value="1"/>
</dbReference>
<dbReference type="Pfam" id="PF00578">
    <property type="entry name" value="AhpC-TSA"/>
    <property type="match status" value="1"/>
</dbReference>
<comment type="caution">
    <text evidence="4">The sequence shown here is derived from an EMBL/GenBank/DDBJ whole genome shotgun (WGS) entry which is preliminary data.</text>
</comment>
<keyword evidence="2" id="KW-0732">Signal</keyword>
<dbReference type="InterPro" id="IPR036249">
    <property type="entry name" value="Thioredoxin-like_sf"/>
</dbReference>
<dbReference type="PANTHER" id="PTHR42852">
    <property type="entry name" value="THIOL:DISULFIDE INTERCHANGE PROTEIN DSBE"/>
    <property type="match status" value="1"/>
</dbReference>
<proteinExistence type="predicted"/>
<protein>
    <submittedName>
        <fullName evidence="4">TlpA family protein disulfide reductase</fullName>
    </submittedName>
</protein>
<evidence type="ECO:0000313" key="4">
    <source>
        <dbReference type="EMBL" id="MFD1036937.1"/>
    </source>
</evidence>
<dbReference type="SUPFAM" id="SSF52833">
    <property type="entry name" value="Thioredoxin-like"/>
    <property type="match status" value="1"/>
</dbReference>
<dbReference type="InterPro" id="IPR013766">
    <property type="entry name" value="Thioredoxin_domain"/>
</dbReference>
<feature type="signal peptide" evidence="2">
    <location>
        <begin position="1"/>
        <end position="20"/>
    </location>
</feature>
<dbReference type="PROSITE" id="PS51352">
    <property type="entry name" value="THIOREDOXIN_2"/>
    <property type="match status" value="1"/>
</dbReference>
<organism evidence="4 5">
    <name type="scientific">Virgibacillus byunsanensis</name>
    <dbReference type="NCBI Taxonomy" id="570945"/>
    <lineage>
        <taxon>Bacteria</taxon>
        <taxon>Bacillati</taxon>
        <taxon>Bacillota</taxon>
        <taxon>Bacilli</taxon>
        <taxon>Bacillales</taxon>
        <taxon>Bacillaceae</taxon>
        <taxon>Virgibacillus</taxon>
    </lineage>
</organism>
<sequence length="167" mass="18978">MKNKWVLSLFLLIVFLSACNSNSPETPEKTETIAQEFNVKSINGQTINLSEKKPTLIYFMATWCPTCVGLEKVFAQIHEQYGDKVQLLTVDVDPSIDTKEQLAQFQKKYGGNWPHVLDENQEITKQFQVKQLEEVALINKKGEQVFQDVNPSFEKLKSALSDIGVQP</sequence>
<dbReference type="InterPro" id="IPR050553">
    <property type="entry name" value="Thioredoxin_ResA/DsbE_sf"/>
</dbReference>
<evidence type="ECO:0000313" key="5">
    <source>
        <dbReference type="Proteomes" id="UP001597040"/>
    </source>
</evidence>
<dbReference type="InterPro" id="IPR000866">
    <property type="entry name" value="AhpC/TSA"/>
</dbReference>
<evidence type="ECO:0000256" key="1">
    <source>
        <dbReference type="ARBA" id="ARBA00023157"/>
    </source>
</evidence>
<keyword evidence="1" id="KW-1015">Disulfide bond</keyword>
<dbReference type="PANTHER" id="PTHR42852:SF17">
    <property type="entry name" value="THIOREDOXIN-LIKE PROTEIN HI_1115"/>
    <property type="match status" value="1"/>
</dbReference>
<keyword evidence="5" id="KW-1185">Reference proteome</keyword>
<reference evidence="5" key="1">
    <citation type="journal article" date="2019" name="Int. J. Syst. Evol. Microbiol.">
        <title>The Global Catalogue of Microorganisms (GCM) 10K type strain sequencing project: providing services to taxonomists for standard genome sequencing and annotation.</title>
        <authorList>
            <consortium name="The Broad Institute Genomics Platform"/>
            <consortium name="The Broad Institute Genome Sequencing Center for Infectious Disease"/>
            <person name="Wu L."/>
            <person name="Ma J."/>
        </authorList>
    </citation>
    <scope>NUCLEOTIDE SEQUENCE [LARGE SCALE GENOMIC DNA]</scope>
    <source>
        <strain evidence="5">CCUG 56754</strain>
    </source>
</reference>
<dbReference type="Proteomes" id="UP001597040">
    <property type="component" value="Unassembled WGS sequence"/>
</dbReference>
<feature type="domain" description="Thioredoxin" evidence="3">
    <location>
        <begin position="28"/>
        <end position="165"/>
    </location>
</feature>
<accession>A0ABW3LGW4</accession>